<organism evidence="1">
    <name type="scientific">mine drainage metagenome</name>
    <dbReference type="NCBI Taxonomy" id="410659"/>
    <lineage>
        <taxon>unclassified sequences</taxon>
        <taxon>metagenomes</taxon>
        <taxon>ecological metagenomes</taxon>
    </lineage>
</organism>
<dbReference type="InterPro" id="IPR038636">
    <property type="entry name" value="Wzi_sf"/>
</dbReference>
<dbReference type="Pfam" id="PF14052">
    <property type="entry name" value="Caps_assemb_Wzi"/>
    <property type="match status" value="1"/>
</dbReference>
<protein>
    <recommendedName>
        <fullName evidence="2">Capsule assembly protein Wzi</fullName>
    </recommendedName>
</protein>
<proteinExistence type="predicted"/>
<gene>
    <name evidence="1" type="ORF">GALL_162740</name>
</gene>
<reference evidence="1" key="1">
    <citation type="submission" date="2016-10" db="EMBL/GenBank/DDBJ databases">
        <title>Sequence of Gallionella enrichment culture.</title>
        <authorList>
            <person name="Poehlein A."/>
            <person name="Muehling M."/>
            <person name="Daniel R."/>
        </authorList>
    </citation>
    <scope>NUCLEOTIDE SEQUENCE</scope>
</reference>
<dbReference type="EMBL" id="MLJW01000082">
    <property type="protein sequence ID" value="OIR01563.1"/>
    <property type="molecule type" value="Genomic_DNA"/>
</dbReference>
<evidence type="ECO:0000313" key="1">
    <source>
        <dbReference type="EMBL" id="OIR01563.1"/>
    </source>
</evidence>
<comment type="caution">
    <text evidence="1">The sequence shown here is derived from an EMBL/GenBank/DDBJ whole genome shotgun (WGS) entry which is preliminary data.</text>
</comment>
<name>A0A1J5S0R4_9ZZZZ</name>
<accession>A0A1J5S0R4</accession>
<dbReference type="AlphaFoldDB" id="A0A1J5S0R4"/>
<dbReference type="Gene3D" id="2.40.160.130">
    <property type="entry name" value="Capsule assembly protein Wzi"/>
    <property type="match status" value="1"/>
</dbReference>
<evidence type="ECO:0008006" key="2">
    <source>
        <dbReference type="Google" id="ProtNLM"/>
    </source>
</evidence>
<dbReference type="InterPro" id="IPR026950">
    <property type="entry name" value="Caps_assemb_Wzi"/>
</dbReference>
<sequence length="528" mass="58082">MRSNIQLVISLKKELLKILLMGLLGTVSTLTYAGPSVPYMPTWQARHHLERLADEAGLQITTTHWPLPLSAVQNALDDLPKDLSPSLAESKEYVVRELRQLSQQGNAEAQLRNRAEEPVGFGENYTPGSSIKVSSAAAEFGPDVLPVAAKIGARVEENPNSLQTSYTSGWGKNGRTQVKLDDSALVAEMGGVNLQAFAHQNWWGPGWESSLINSNNIPPWMGVGFQRSEVKTSESPWLSWLGPWSLEMFVAQAQDPVLVPGQPDGFYLIGQRLTFKPWSWIEIGLTRDTQMGGAGRSSGFSNTLNQAFTTGGEHSFQGSLQQDASNGVAGYDVKLSCPKSVHCSYYFQWEGEDSSGQSHLPNSFMTLEGLEWWSESGRHRVFTEYMQTYTDSFPWNVTKYTGSGYRNWAYPQGFTNGGRWIGSSFGGDARILTFGWMDAEVSRLIKVYTGETSTALGSYNPNTNATGNLIGPHGRLTGFEAHQGFKFNAWTISPELAYTHLAEGQSIGFNRTSDVRAGVTIARSLGDY</sequence>